<keyword evidence="13" id="KW-1185">Reference proteome</keyword>
<dbReference type="AlphaFoldDB" id="A0A7R9Q5A5"/>
<dbReference type="PANTHER" id="PTHR24264:SF65">
    <property type="entry name" value="SRCR DOMAIN-CONTAINING PROTEIN"/>
    <property type="match status" value="1"/>
</dbReference>
<dbReference type="FunFam" id="2.40.10.10:FF:000002">
    <property type="entry name" value="Transmembrane protease serine"/>
    <property type="match status" value="1"/>
</dbReference>
<dbReference type="Gene3D" id="2.40.10.10">
    <property type="entry name" value="Trypsin-like serine proteases"/>
    <property type="match status" value="1"/>
</dbReference>
<proteinExistence type="inferred from homology"/>
<dbReference type="Proteomes" id="UP000759131">
    <property type="component" value="Unassembled WGS sequence"/>
</dbReference>
<evidence type="ECO:0000256" key="1">
    <source>
        <dbReference type="ARBA" id="ARBA00004613"/>
    </source>
</evidence>
<reference evidence="12" key="1">
    <citation type="submission" date="2020-11" db="EMBL/GenBank/DDBJ databases">
        <authorList>
            <person name="Tran Van P."/>
        </authorList>
    </citation>
    <scope>NUCLEOTIDE SEQUENCE</scope>
</reference>
<dbReference type="GO" id="GO:0004252">
    <property type="term" value="F:serine-type endopeptidase activity"/>
    <property type="evidence" value="ECO:0007669"/>
    <property type="project" value="InterPro"/>
</dbReference>
<dbReference type="GO" id="GO:0005615">
    <property type="term" value="C:extracellular space"/>
    <property type="evidence" value="ECO:0007669"/>
    <property type="project" value="TreeGrafter"/>
</dbReference>
<dbReference type="InterPro" id="IPR050127">
    <property type="entry name" value="Serine_Proteases_S1"/>
</dbReference>
<dbReference type="InterPro" id="IPR009003">
    <property type="entry name" value="Peptidase_S1_PA"/>
</dbReference>
<keyword evidence="4 8" id="KW-0378">Hydrolase</keyword>
<keyword evidence="10" id="KW-0732">Signal</keyword>
<dbReference type="InterPro" id="IPR043504">
    <property type="entry name" value="Peptidase_S1_PA_chymotrypsin"/>
</dbReference>
<keyword evidence="6" id="KW-1015">Disulfide bond</keyword>
<dbReference type="OrthoDB" id="6428296at2759"/>
<evidence type="ECO:0000256" key="3">
    <source>
        <dbReference type="ARBA" id="ARBA00022670"/>
    </source>
</evidence>
<name>A0A7R9Q5A5_9ACAR</name>
<keyword evidence="2" id="KW-0964">Secreted</keyword>
<dbReference type="EMBL" id="OC866764">
    <property type="protein sequence ID" value="CAD7633130.1"/>
    <property type="molecule type" value="Genomic_DNA"/>
</dbReference>
<evidence type="ECO:0000256" key="2">
    <source>
        <dbReference type="ARBA" id="ARBA00022525"/>
    </source>
</evidence>
<dbReference type="PANTHER" id="PTHR24264">
    <property type="entry name" value="TRYPSIN-RELATED"/>
    <property type="match status" value="1"/>
</dbReference>
<accession>A0A7R9Q5A5</accession>
<dbReference type="InterPro" id="IPR001314">
    <property type="entry name" value="Peptidase_S1A"/>
</dbReference>
<protein>
    <recommendedName>
        <fullName evidence="11">Peptidase S1 domain-containing protein</fullName>
    </recommendedName>
</protein>
<feature type="signal peptide" evidence="10">
    <location>
        <begin position="1"/>
        <end position="21"/>
    </location>
</feature>
<dbReference type="CDD" id="cd00190">
    <property type="entry name" value="Tryp_SPc"/>
    <property type="match status" value="1"/>
</dbReference>
<evidence type="ECO:0000256" key="4">
    <source>
        <dbReference type="ARBA" id="ARBA00022801"/>
    </source>
</evidence>
<feature type="domain" description="Peptidase S1" evidence="11">
    <location>
        <begin position="142"/>
        <end position="405"/>
    </location>
</feature>
<dbReference type="Pfam" id="PF00089">
    <property type="entry name" value="Trypsin"/>
    <property type="match status" value="1"/>
</dbReference>
<gene>
    <name evidence="12" type="ORF">OSB1V03_LOCUS13529</name>
</gene>
<comment type="subcellular location">
    <subcellularLocation>
        <location evidence="1">Secreted</location>
    </subcellularLocation>
</comment>
<evidence type="ECO:0000259" key="11">
    <source>
        <dbReference type="PROSITE" id="PS50240"/>
    </source>
</evidence>
<feature type="chain" id="PRO_5035593303" description="Peptidase S1 domain-containing protein" evidence="10">
    <location>
        <begin position="22"/>
        <end position="405"/>
    </location>
</feature>
<evidence type="ECO:0000256" key="10">
    <source>
        <dbReference type="SAM" id="SignalP"/>
    </source>
</evidence>
<dbReference type="InterPro" id="IPR001254">
    <property type="entry name" value="Trypsin_dom"/>
</dbReference>
<evidence type="ECO:0000256" key="9">
    <source>
        <dbReference type="SAM" id="MobiDB-lite"/>
    </source>
</evidence>
<dbReference type="PROSITE" id="PS00135">
    <property type="entry name" value="TRYPSIN_SER"/>
    <property type="match status" value="1"/>
</dbReference>
<evidence type="ECO:0000256" key="8">
    <source>
        <dbReference type="RuleBase" id="RU363034"/>
    </source>
</evidence>
<keyword evidence="5 8" id="KW-0720">Serine protease</keyword>
<sequence length="405" mass="44433">MFANYLPLILIAIHTIGSTLAVNTTTESIDNHNKTTAEDEYVVCDQKRIGNRLVTTGREHVCKVECYTAQNRPGLCQVWALNPCKTLHITDIDGPNVVKCKLNQKGVKFESICCPFKRETPEPTKAPVITPPTTPQTTTTANNSGTKFGISAQPNTWPWIVSVYERPSPTSVPRFLCGGAIINERYVLSAAHCFVRYGPGGGAGVGNVRANRFLIKFGGHRLSDPKIPFREVAAIIPHKDYNAVQHYHDIALIKMRHKIEFMPTVGPICLPRGQLFANRGEFVGNASKLVGWGATRFGGVVSDELREVDVNILDRKSCHRNYTQLSGHQIGFPNGINGQLMCAGVLGGGKDSCQGDSGGPLALAIDGKWYELGIVSFGYKCAEPGYPGIYTRVQNFMNWILMNIK</sequence>
<comment type="similarity">
    <text evidence="7">Belongs to the peptidase S1 family. CLIP subfamily.</text>
</comment>
<dbReference type="EMBL" id="CAJPIZ010012189">
    <property type="protein sequence ID" value="CAG2113560.1"/>
    <property type="molecule type" value="Genomic_DNA"/>
</dbReference>
<dbReference type="PROSITE" id="PS50240">
    <property type="entry name" value="TRYPSIN_DOM"/>
    <property type="match status" value="1"/>
</dbReference>
<evidence type="ECO:0000256" key="7">
    <source>
        <dbReference type="ARBA" id="ARBA00024195"/>
    </source>
</evidence>
<feature type="region of interest" description="Disordered" evidence="9">
    <location>
        <begin position="123"/>
        <end position="147"/>
    </location>
</feature>
<dbReference type="PROSITE" id="PS00134">
    <property type="entry name" value="TRYPSIN_HIS"/>
    <property type="match status" value="1"/>
</dbReference>
<dbReference type="InterPro" id="IPR018114">
    <property type="entry name" value="TRYPSIN_HIS"/>
</dbReference>
<evidence type="ECO:0000256" key="6">
    <source>
        <dbReference type="ARBA" id="ARBA00023157"/>
    </source>
</evidence>
<evidence type="ECO:0000313" key="12">
    <source>
        <dbReference type="EMBL" id="CAD7633130.1"/>
    </source>
</evidence>
<organism evidence="12">
    <name type="scientific">Medioppia subpectinata</name>
    <dbReference type="NCBI Taxonomy" id="1979941"/>
    <lineage>
        <taxon>Eukaryota</taxon>
        <taxon>Metazoa</taxon>
        <taxon>Ecdysozoa</taxon>
        <taxon>Arthropoda</taxon>
        <taxon>Chelicerata</taxon>
        <taxon>Arachnida</taxon>
        <taxon>Acari</taxon>
        <taxon>Acariformes</taxon>
        <taxon>Sarcoptiformes</taxon>
        <taxon>Oribatida</taxon>
        <taxon>Brachypylina</taxon>
        <taxon>Oppioidea</taxon>
        <taxon>Oppiidae</taxon>
        <taxon>Medioppia</taxon>
    </lineage>
</organism>
<dbReference type="GO" id="GO:0006508">
    <property type="term" value="P:proteolysis"/>
    <property type="evidence" value="ECO:0007669"/>
    <property type="project" value="UniProtKB-KW"/>
</dbReference>
<keyword evidence="3 8" id="KW-0645">Protease</keyword>
<dbReference type="SUPFAM" id="SSF50494">
    <property type="entry name" value="Trypsin-like serine proteases"/>
    <property type="match status" value="1"/>
</dbReference>
<dbReference type="InterPro" id="IPR033116">
    <property type="entry name" value="TRYPSIN_SER"/>
</dbReference>
<dbReference type="SMART" id="SM00020">
    <property type="entry name" value="Tryp_SPc"/>
    <property type="match status" value="1"/>
</dbReference>
<evidence type="ECO:0000256" key="5">
    <source>
        <dbReference type="ARBA" id="ARBA00022825"/>
    </source>
</evidence>
<dbReference type="PRINTS" id="PR00722">
    <property type="entry name" value="CHYMOTRYPSIN"/>
</dbReference>
<evidence type="ECO:0000313" key="13">
    <source>
        <dbReference type="Proteomes" id="UP000759131"/>
    </source>
</evidence>